<name>A0A0A9BHB6_ARUDO</name>
<dbReference type="EMBL" id="GBRH01239223">
    <property type="protein sequence ID" value="JAD58672.1"/>
    <property type="molecule type" value="Transcribed_RNA"/>
</dbReference>
<dbReference type="AlphaFoldDB" id="A0A0A9BHB6"/>
<organism evidence="1">
    <name type="scientific">Arundo donax</name>
    <name type="common">Giant reed</name>
    <name type="synonym">Donax arundinaceus</name>
    <dbReference type="NCBI Taxonomy" id="35708"/>
    <lineage>
        <taxon>Eukaryota</taxon>
        <taxon>Viridiplantae</taxon>
        <taxon>Streptophyta</taxon>
        <taxon>Embryophyta</taxon>
        <taxon>Tracheophyta</taxon>
        <taxon>Spermatophyta</taxon>
        <taxon>Magnoliopsida</taxon>
        <taxon>Liliopsida</taxon>
        <taxon>Poales</taxon>
        <taxon>Poaceae</taxon>
        <taxon>PACMAD clade</taxon>
        <taxon>Arundinoideae</taxon>
        <taxon>Arundineae</taxon>
        <taxon>Arundo</taxon>
    </lineage>
</organism>
<reference evidence="1" key="1">
    <citation type="submission" date="2014-09" db="EMBL/GenBank/DDBJ databases">
        <authorList>
            <person name="Magalhaes I.L.F."/>
            <person name="Oliveira U."/>
            <person name="Santos F.R."/>
            <person name="Vidigal T.H.D.A."/>
            <person name="Brescovit A.D."/>
            <person name="Santos A.J."/>
        </authorList>
    </citation>
    <scope>NUCLEOTIDE SEQUENCE</scope>
    <source>
        <tissue evidence="1">Shoot tissue taken approximately 20 cm above the soil surface</tissue>
    </source>
</reference>
<reference evidence="1" key="2">
    <citation type="journal article" date="2015" name="Data Brief">
        <title>Shoot transcriptome of the giant reed, Arundo donax.</title>
        <authorList>
            <person name="Barrero R.A."/>
            <person name="Guerrero F.D."/>
            <person name="Moolhuijzen P."/>
            <person name="Goolsby J.A."/>
            <person name="Tidwell J."/>
            <person name="Bellgard S.E."/>
            <person name="Bellgard M.I."/>
        </authorList>
    </citation>
    <scope>NUCLEOTIDE SEQUENCE</scope>
    <source>
        <tissue evidence="1">Shoot tissue taken approximately 20 cm above the soil surface</tissue>
    </source>
</reference>
<proteinExistence type="predicted"/>
<sequence length="39" mass="4620">MFQFNLKGTFMFPEKYKCTVNKLARRLKHNESKSGVLDI</sequence>
<accession>A0A0A9BHB6</accession>
<evidence type="ECO:0000313" key="1">
    <source>
        <dbReference type="EMBL" id="JAD58672.1"/>
    </source>
</evidence>
<protein>
    <submittedName>
        <fullName evidence="1">Uncharacterized protein</fullName>
    </submittedName>
</protein>